<dbReference type="EMBL" id="QGKX02002183">
    <property type="protein sequence ID" value="KAF3488984.1"/>
    <property type="molecule type" value="Genomic_DNA"/>
</dbReference>
<dbReference type="Pfam" id="PF02854">
    <property type="entry name" value="MIF4G"/>
    <property type="match status" value="1"/>
</dbReference>
<feature type="compositionally biased region" description="Basic and acidic residues" evidence="1">
    <location>
        <begin position="315"/>
        <end position="325"/>
    </location>
</feature>
<feature type="compositionally biased region" description="Basic and acidic residues" evidence="1">
    <location>
        <begin position="192"/>
        <end position="203"/>
    </location>
</feature>
<accession>A0A8S9N8L7</accession>
<dbReference type="InterPro" id="IPR003890">
    <property type="entry name" value="MIF4G-like_typ-3"/>
</dbReference>
<feature type="compositionally biased region" description="Polar residues" evidence="1">
    <location>
        <begin position="109"/>
        <end position="127"/>
    </location>
</feature>
<name>A0A8S9N8L7_BRACR</name>
<evidence type="ECO:0000313" key="3">
    <source>
        <dbReference type="EMBL" id="KAF3488984.1"/>
    </source>
</evidence>
<protein>
    <recommendedName>
        <fullName evidence="2">MIF4G domain-containing protein</fullName>
    </recommendedName>
</protein>
<dbReference type="AlphaFoldDB" id="A0A8S9N8L7"/>
<dbReference type="SUPFAM" id="SSF48371">
    <property type="entry name" value="ARM repeat"/>
    <property type="match status" value="1"/>
</dbReference>
<dbReference type="PANTHER" id="PTHR23253">
    <property type="entry name" value="EUKARYOTIC TRANSLATION INITIATION FACTOR 4 GAMMA"/>
    <property type="match status" value="1"/>
</dbReference>
<feature type="region of interest" description="Disordered" evidence="1">
    <location>
        <begin position="1"/>
        <end position="263"/>
    </location>
</feature>
<feature type="region of interest" description="Disordered" evidence="1">
    <location>
        <begin position="300"/>
        <end position="361"/>
    </location>
</feature>
<sequence>MDVVNDSTRPRRRLIPSDKNNAPAATRRPRTTEVSSRYRSPTPTRTARCPSPSVTRPTVSSTLAAKRAVSADRKRPSTPPSTPIRDVSIDLPASSRRLSTGGRFPESLWPSTMRSLSASFQSDSVSVPVSKKERPVRSSSVDRTLRPSSNIAQKHKAETTTVSRKPTPERKVSPLKANKNASDLSENSKPVDGTHSRLIEQHRWPSRIGGKIGLNRSLDLGDKTTRGSSTSGSRMGPSLRRMSLPLSNSSKPLRKTSSTASSLGGVELEAWREETLDLRAVEVSEAILKLNQEISSDLFGEDQSWSRSESQNRYSETDDNRDWHSRAPIPSPSTARPREDQREPRDANNGSIQGSVPPPAMVKAEIPWSGRRGTLSEKDQVLKTVKGMLNKMTPEKYDLLKGQLIDSGITSADILKGVIQLIFDKAVLEPTFCQMYALLCFDIKGKLPSFPSEEAGLRTDPEQEMERMDKERMAKLRMLGNICLIGELLKQKMVPEKIVHHIVQMKAKKITEIHSEAGRNLGLLPGAMANMRNNNNHGGADDEVIGSGNFFGRSGTEGMMPESAPSGHVQSPVIMDKSLSVNSRLLPQGSGCILNGRPSTLLQGSSAEPPKAVVPPSRQTVEKPQPQEVAPVAPLATSLNSEELTEKPSRFWKNISMSIYWMRHCNA</sequence>
<dbReference type="Proteomes" id="UP000712600">
    <property type="component" value="Unassembled WGS sequence"/>
</dbReference>
<feature type="compositionally biased region" description="Polar residues" evidence="1">
    <location>
        <begin position="303"/>
        <end position="314"/>
    </location>
</feature>
<dbReference type="SMART" id="SM00543">
    <property type="entry name" value="MIF4G"/>
    <property type="match status" value="1"/>
</dbReference>
<dbReference type="GO" id="GO:0003729">
    <property type="term" value="F:mRNA binding"/>
    <property type="evidence" value="ECO:0007669"/>
    <property type="project" value="TreeGrafter"/>
</dbReference>
<evidence type="ECO:0000313" key="4">
    <source>
        <dbReference type="Proteomes" id="UP000712600"/>
    </source>
</evidence>
<feature type="compositionally biased region" description="Polar residues" evidence="1">
    <location>
        <begin position="179"/>
        <end position="188"/>
    </location>
</feature>
<comment type="caution">
    <text evidence="3">The sequence shown here is derived from an EMBL/GenBank/DDBJ whole genome shotgun (WGS) entry which is preliminary data.</text>
</comment>
<dbReference type="GO" id="GO:0003743">
    <property type="term" value="F:translation initiation factor activity"/>
    <property type="evidence" value="ECO:0007669"/>
    <property type="project" value="TreeGrafter"/>
</dbReference>
<feature type="region of interest" description="Disordered" evidence="1">
    <location>
        <begin position="597"/>
        <end position="631"/>
    </location>
</feature>
<evidence type="ECO:0000259" key="2">
    <source>
        <dbReference type="SMART" id="SM00543"/>
    </source>
</evidence>
<feature type="domain" description="MIF4G" evidence="2">
    <location>
        <begin position="382"/>
        <end position="587"/>
    </location>
</feature>
<gene>
    <name evidence="3" type="ORF">F2Q69_00057756</name>
</gene>
<evidence type="ECO:0000256" key="1">
    <source>
        <dbReference type="SAM" id="MobiDB-lite"/>
    </source>
</evidence>
<feature type="compositionally biased region" description="Polar residues" evidence="1">
    <location>
        <begin position="597"/>
        <end position="606"/>
    </location>
</feature>
<dbReference type="Gene3D" id="1.25.40.180">
    <property type="match status" value="2"/>
</dbReference>
<feature type="compositionally biased region" description="Low complexity" evidence="1">
    <location>
        <begin position="50"/>
        <end position="62"/>
    </location>
</feature>
<organism evidence="3 4">
    <name type="scientific">Brassica cretica</name>
    <name type="common">Mustard</name>
    <dbReference type="NCBI Taxonomy" id="69181"/>
    <lineage>
        <taxon>Eukaryota</taxon>
        <taxon>Viridiplantae</taxon>
        <taxon>Streptophyta</taxon>
        <taxon>Embryophyta</taxon>
        <taxon>Tracheophyta</taxon>
        <taxon>Spermatophyta</taxon>
        <taxon>Magnoliopsida</taxon>
        <taxon>eudicotyledons</taxon>
        <taxon>Gunneridae</taxon>
        <taxon>Pentapetalae</taxon>
        <taxon>rosids</taxon>
        <taxon>malvids</taxon>
        <taxon>Brassicales</taxon>
        <taxon>Brassicaceae</taxon>
        <taxon>Brassiceae</taxon>
        <taxon>Brassica</taxon>
    </lineage>
</organism>
<feature type="compositionally biased region" description="Polar residues" evidence="1">
    <location>
        <begin position="245"/>
        <end position="262"/>
    </location>
</feature>
<feature type="compositionally biased region" description="Basic and acidic residues" evidence="1">
    <location>
        <begin position="336"/>
        <end position="346"/>
    </location>
</feature>
<feature type="compositionally biased region" description="Polar residues" evidence="1">
    <location>
        <begin position="32"/>
        <end position="45"/>
    </location>
</feature>
<dbReference type="GO" id="GO:0016281">
    <property type="term" value="C:eukaryotic translation initiation factor 4F complex"/>
    <property type="evidence" value="ECO:0007669"/>
    <property type="project" value="TreeGrafter"/>
</dbReference>
<dbReference type="PANTHER" id="PTHR23253:SF75">
    <property type="entry name" value="EUKARYOTIC TRANSLATION INITIATION FACTOR ISOFORM 4G-2"/>
    <property type="match status" value="1"/>
</dbReference>
<dbReference type="InterPro" id="IPR016024">
    <property type="entry name" value="ARM-type_fold"/>
</dbReference>
<reference evidence="3" key="1">
    <citation type="submission" date="2019-12" db="EMBL/GenBank/DDBJ databases">
        <title>Genome sequencing and annotation of Brassica cretica.</title>
        <authorList>
            <person name="Studholme D.J."/>
            <person name="Sarris P."/>
        </authorList>
    </citation>
    <scope>NUCLEOTIDE SEQUENCE</scope>
    <source>
        <strain evidence="3">PFS-109/04</strain>
        <tissue evidence="3">Leaf</tissue>
    </source>
</reference>
<proteinExistence type="predicted"/>
<feature type="compositionally biased region" description="Polar residues" evidence="1">
    <location>
        <begin position="137"/>
        <end position="152"/>
    </location>
</feature>